<dbReference type="Proteomes" id="UP001438008">
    <property type="component" value="Unassembled WGS sequence"/>
</dbReference>
<comment type="subcellular location">
    <subcellularLocation>
        <location evidence="2 19">Cell membrane</location>
        <topology evidence="2 19">Multi-pass membrane protein</topology>
    </subcellularLocation>
</comment>
<dbReference type="PANTHER" id="PTHR34148:SF1">
    <property type="entry name" value="ADENOSYLCOBINAMIDE-GDP RIBAZOLETRANSFERASE"/>
    <property type="match status" value="1"/>
</dbReference>
<evidence type="ECO:0000256" key="6">
    <source>
        <dbReference type="ARBA" id="ARBA00015850"/>
    </source>
</evidence>
<evidence type="ECO:0000256" key="10">
    <source>
        <dbReference type="ARBA" id="ARBA00022692"/>
    </source>
</evidence>
<comment type="function">
    <text evidence="14 19">Joins adenosylcobinamide-GDP and alpha-ribazole to generate adenosylcobalamin (Ado-cobalamin). Also synthesizes adenosylcobalamin 5'-phosphate from adenosylcobinamide-GDP and alpha-ribazole 5'-phosphate.</text>
</comment>
<feature type="transmembrane region" description="Helical" evidence="19">
    <location>
        <begin position="182"/>
        <end position="200"/>
    </location>
</feature>
<evidence type="ECO:0000256" key="8">
    <source>
        <dbReference type="ARBA" id="ARBA00022573"/>
    </source>
</evidence>
<dbReference type="HAMAP" id="MF_00719">
    <property type="entry name" value="CobS"/>
    <property type="match status" value="1"/>
</dbReference>
<gene>
    <name evidence="19 20" type="primary">cobS</name>
    <name evidence="20" type="ORF">WMO29_00600</name>
</gene>
<comment type="catalytic activity">
    <reaction evidence="17 19">
        <text>alpha-ribazole + adenosylcob(III)inamide-GDP = adenosylcob(III)alamin + GMP + H(+)</text>
        <dbReference type="Rhea" id="RHEA:16049"/>
        <dbReference type="ChEBI" id="CHEBI:10329"/>
        <dbReference type="ChEBI" id="CHEBI:15378"/>
        <dbReference type="ChEBI" id="CHEBI:18408"/>
        <dbReference type="ChEBI" id="CHEBI:58115"/>
        <dbReference type="ChEBI" id="CHEBI:60487"/>
        <dbReference type="EC" id="2.7.8.26"/>
    </reaction>
</comment>
<evidence type="ECO:0000256" key="14">
    <source>
        <dbReference type="ARBA" id="ARBA00025228"/>
    </source>
</evidence>
<comment type="caution">
    <text evidence="20">The sequence shown here is derived from an EMBL/GenBank/DDBJ whole genome shotgun (WGS) entry which is preliminary data.</text>
</comment>
<evidence type="ECO:0000256" key="18">
    <source>
        <dbReference type="ARBA" id="ARBA00049504"/>
    </source>
</evidence>
<evidence type="ECO:0000256" key="5">
    <source>
        <dbReference type="ARBA" id="ARBA00013200"/>
    </source>
</evidence>
<sequence length="256" mass="28107">MKTMKRIWNSFKIAFAMYSKIPMPRADWEKENMRYMMCFFPFVGIVIGALMVGWSFLSGKLGAGDSLRSVIYVLIPVLVTGGIHLDGLLDTADALSSWQPREKKLEILKDSNAGAFAVIVACCYFLACFGFWTELSGRQVLVLSGGYVLSRSMSGLSVASFPCARKTGTVAAFSDAVQERTVMTCLYILLFLSAGFMCLLDAKLGTAAVVGAWCTFFWYYCMSMKQFGGITGDLAGCFVQTCELVMAICVWSAGKF</sequence>
<evidence type="ECO:0000256" key="3">
    <source>
        <dbReference type="ARBA" id="ARBA00004663"/>
    </source>
</evidence>
<evidence type="ECO:0000256" key="17">
    <source>
        <dbReference type="ARBA" id="ARBA00048623"/>
    </source>
</evidence>
<keyword evidence="10 19" id="KW-0812">Transmembrane</keyword>
<reference evidence="20 21" key="1">
    <citation type="submission" date="2024-03" db="EMBL/GenBank/DDBJ databases">
        <title>Human intestinal bacterial collection.</title>
        <authorList>
            <person name="Pauvert C."/>
            <person name="Hitch T.C.A."/>
            <person name="Clavel T."/>
        </authorList>
    </citation>
    <scope>NUCLEOTIDE SEQUENCE [LARGE SCALE GENOMIC DNA]</scope>
    <source>
        <strain evidence="20 21">CLA-AA-H132</strain>
    </source>
</reference>
<proteinExistence type="inferred from homology"/>
<feature type="transmembrane region" description="Helical" evidence="19">
    <location>
        <begin position="35"/>
        <end position="57"/>
    </location>
</feature>
<evidence type="ECO:0000256" key="13">
    <source>
        <dbReference type="ARBA" id="ARBA00023136"/>
    </source>
</evidence>
<comment type="catalytic activity">
    <reaction evidence="18 19">
        <text>alpha-ribazole 5'-phosphate + adenosylcob(III)inamide-GDP = adenosylcob(III)alamin 5'-phosphate + GMP + H(+)</text>
        <dbReference type="Rhea" id="RHEA:23560"/>
        <dbReference type="ChEBI" id="CHEBI:15378"/>
        <dbReference type="ChEBI" id="CHEBI:57918"/>
        <dbReference type="ChEBI" id="CHEBI:58115"/>
        <dbReference type="ChEBI" id="CHEBI:60487"/>
        <dbReference type="ChEBI" id="CHEBI:60493"/>
        <dbReference type="EC" id="2.7.8.26"/>
    </reaction>
</comment>
<comment type="pathway">
    <text evidence="3 19">Cofactor biosynthesis; adenosylcobalamin biosynthesis; adenosylcobalamin from cob(II)yrinate a,c-diamide: step 7/7.</text>
</comment>
<feature type="transmembrane region" description="Helical" evidence="19">
    <location>
        <begin position="69"/>
        <end position="92"/>
    </location>
</feature>
<dbReference type="InterPro" id="IPR003805">
    <property type="entry name" value="CobS"/>
</dbReference>
<keyword evidence="21" id="KW-1185">Reference proteome</keyword>
<feature type="transmembrane region" description="Helical" evidence="19">
    <location>
        <begin position="206"/>
        <end position="222"/>
    </location>
</feature>
<organism evidence="20 21">
    <name type="scientific">Laedolimicola intestinihominis</name>
    <dbReference type="NCBI Taxonomy" id="3133166"/>
    <lineage>
        <taxon>Bacteria</taxon>
        <taxon>Bacillati</taxon>
        <taxon>Bacillota</taxon>
        <taxon>Clostridia</taxon>
        <taxon>Lachnospirales</taxon>
        <taxon>Lachnospiraceae</taxon>
        <taxon>Laedolimicola</taxon>
    </lineage>
</organism>
<dbReference type="Pfam" id="PF02654">
    <property type="entry name" value="CobS"/>
    <property type="match status" value="1"/>
</dbReference>
<keyword evidence="7 19" id="KW-1003">Cell membrane</keyword>
<evidence type="ECO:0000313" key="21">
    <source>
        <dbReference type="Proteomes" id="UP001438008"/>
    </source>
</evidence>
<evidence type="ECO:0000256" key="15">
    <source>
        <dbReference type="ARBA" id="ARBA00032605"/>
    </source>
</evidence>
<evidence type="ECO:0000256" key="1">
    <source>
        <dbReference type="ARBA" id="ARBA00001946"/>
    </source>
</evidence>
<comment type="cofactor">
    <cofactor evidence="1 19">
        <name>Mg(2+)</name>
        <dbReference type="ChEBI" id="CHEBI:18420"/>
    </cofactor>
</comment>
<evidence type="ECO:0000256" key="11">
    <source>
        <dbReference type="ARBA" id="ARBA00022842"/>
    </source>
</evidence>
<keyword evidence="11 19" id="KW-0460">Magnesium</keyword>
<keyword evidence="13 19" id="KW-0472">Membrane</keyword>
<keyword evidence="8 19" id="KW-0169">Cobalamin biosynthesis</keyword>
<dbReference type="GO" id="GO:0051073">
    <property type="term" value="F:adenosylcobinamide-GDP ribazoletransferase activity"/>
    <property type="evidence" value="ECO:0007669"/>
    <property type="project" value="UniProtKB-EC"/>
</dbReference>
<evidence type="ECO:0000256" key="12">
    <source>
        <dbReference type="ARBA" id="ARBA00022989"/>
    </source>
</evidence>
<accession>A0ABV1FEN6</accession>
<comment type="similarity">
    <text evidence="4 19">Belongs to the CobS family.</text>
</comment>
<dbReference type="NCBIfam" id="TIGR00317">
    <property type="entry name" value="cobS"/>
    <property type="match status" value="1"/>
</dbReference>
<evidence type="ECO:0000256" key="7">
    <source>
        <dbReference type="ARBA" id="ARBA00022475"/>
    </source>
</evidence>
<feature type="transmembrane region" description="Helical" evidence="19">
    <location>
        <begin position="139"/>
        <end position="161"/>
    </location>
</feature>
<protein>
    <recommendedName>
        <fullName evidence="6 19">Adenosylcobinamide-GDP ribazoletransferase</fullName>
        <ecNumber evidence="5 19">2.7.8.26</ecNumber>
    </recommendedName>
    <alternativeName>
        <fullName evidence="16 19">Cobalamin synthase</fullName>
    </alternativeName>
    <alternativeName>
        <fullName evidence="15 19">Cobalamin-5'-phosphate synthase</fullName>
    </alternativeName>
</protein>
<evidence type="ECO:0000256" key="16">
    <source>
        <dbReference type="ARBA" id="ARBA00032853"/>
    </source>
</evidence>
<evidence type="ECO:0000313" key="20">
    <source>
        <dbReference type="EMBL" id="MEQ2471008.1"/>
    </source>
</evidence>
<dbReference type="PANTHER" id="PTHR34148">
    <property type="entry name" value="ADENOSYLCOBINAMIDE-GDP RIBAZOLETRANSFERASE"/>
    <property type="match status" value="1"/>
</dbReference>
<keyword evidence="12 19" id="KW-1133">Transmembrane helix</keyword>
<evidence type="ECO:0000256" key="19">
    <source>
        <dbReference type="HAMAP-Rule" id="MF_00719"/>
    </source>
</evidence>
<name>A0ABV1FEN6_9FIRM</name>
<keyword evidence="9 19" id="KW-0808">Transferase</keyword>
<evidence type="ECO:0000256" key="2">
    <source>
        <dbReference type="ARBA" id="ARBA00004651"/>
    </source>
</evidence>
<dbReference type="EC" id="2.7.8.26" evidence="5 19"/>
<evidence type="ECO:0000256" key="9">
    <source>
        <dbReference type="ARBA" id="ARBA00022679"/>
    </source>
</evidence>
<evidence type="ECO:0000256" key="4">
    <source>
        <dbReference type="ARBA" id="ARBA00010561"/>
    </source>
</evidence>
<dbReference type="EMBL" id="JBBMFE010000001">
    <property type="protein sequence ID" value="MEQ2471008.1"/>
    <property type="molecule type" value="Genomic_DNA"/>
</dbReference>
<feature type="transmembrane region" description="Helical" evidence="19">
    <location>
        <begin position="113"/>
        <end position="133"/>
    </location>
</feature>